<evidence type="ECO:0000313" key="4">
    <source>
        <dbReference type="Proteomes" id="UP001326613"/>
    </source>
</evidence>
<sequence length="278" mass="32123">MIYFIQCIFILYLTSLSAYAAIPATYSLNSDVSQNIIKIIDPTTIVLINIDKTIVAPKSKMFRYYNNPYRTFIQDLTAQAKNMPVFNHALSAFLQRRKIILVEPEWPSFIEKLKSTGALVLGLYQTMIVEHELIKDPQEWHYQELKYFGVNFTDKINGKELITLGSKKDNSFFYKGILFTGALSKNGALIEFMKVSNIMPRKIVAIDPRIDDLKQTEYALRVFDIEYYPIQYLAEQEIAGIPNSDVVKLQQDNLLANNQWLEDDEAEQLLLQQQSEQK</sequence>
<keyword evidence="1 2" id="KW-0732">Signal</keyword>
<feature type="chain" id="PRO_5046920838" evidence="2">
    <location>
        <begin position="21"/>
        <end position="278"/>
    </location>
</feature>
<name>A0ABZ0URJ6_9RICK</name>
<dbReference type="InterPro" id="IPR022565">
    <property type="entry name" value="DUF2608"/>
</dbReference>
<keyword evidence="4" id="KW-1185">Reference proteome</keyword>
<feature type="signal peptide" evidence="2">
    <location>
        <begin position="1"/>
        <end position="20"/>
    </location>
</feature>
<dbReference type="Pfam" id="PF11019">
    <property type="entry name" value="DUF2608"/>
    <property type="match status" value="1"/>
</dbReference>
<proteinExistence type="predicted"/>
<protein>
    <submittedName>
        <fullName evidence="3">DUF2608 domain-containing protein</fullName>
    </submittedName>
</protein>
<evidence type="ECO:0000256" key="2">
    <source>
        <dbReference type="SAM" id="SignalP"/>
    </source>
</evidence>
<dbReference type="Proteomes" id="UP001326613">
    <property type="component" value="Chromosome"/>
</dbReference>
<evidence type="ECO:0000256" key="1">
    <source>
        <dbReference type="ARBA" id="ARBA00022729"/>
    </source>
</evidence>
<gene>
    <name evidence="3" type="ORF">Trichorick_00546</name>
</gene>
<dbReference type="EMBL" id="CP112932">
    <property type="protein sequence ID" value="WPY00662.1"/>
    <property type="molecule type" value="Genomic_DNA"/>
</dbReference>
<reference evidence="3 4" key="1">
    <citation type="submission" date="2022-10" db="EMBL/GenBank/DDBJ databases">
        <title>Host association and intracellularity evolved multiple times independently in the Rickettsiales.</title>
        <authorList>
            <person name="Castelli M."/>
            <person name="Nardi T."/>
            <person name="Gammuto L."/>
            <person name="Bellinzona G."/>
            <person name="Sabaneyeva E."/>
            <person name="Potekhin A."/>
            <person name="Serra V."/>
            <person name="Petroni G."/>
            <person name="Sassera D."/>
        </authorList>
    </citation>
    <scope>NUCLEOTIDE SEQUENCE [LARGE SCALE GENOMIC DNA]</scope>
    <source>
        <strain evidence="3 4">Kr 154-4</strain>
    </source>
</reference>
<organism evidence="3 4">
    <name type="scientific">Candidatus Trichorickettsia mobilis</name>
    <dbReference type="NCBI Taxonomy" id="1346319"/>
    <lineage>
        <taxon>Bacteria</taxon>
        <taxon>Pseudomonadati</taxon>
        <taxon>Pseudomonadota</taxon>
        <taxon>Alphaproteobacteria</taxon>
        <taxon>Rickettsiales</taxon>
        <taxon>Rickettsiaceae</taxon>
        <taxon>Rickettsieae</taxon>
        <taxon>Candidatus Trichorickettsia</taxon>
    </lineage>
</organism>
<dbReference type="RefSeq" id="WP_323738713.1">
    <property type="nucleotide sequence ID" value="NZ_CP112932.1"/>
</dbReference>
<evidence type="ECO:0000313" key="3">
    <source>
        <dbReference type="EMBL" id="WPY00662.1"/>
    </source>
</evidence>
<accession>A0ABZ0URJ6</accession>